<dbReference type="Pfam" id="PF01925">
    <property type="entry name" value="TauE"/>
    <property type="match status" value="1"/>
</dbReference>
<dbReference type="Proteomes" id="UP000028073">
    <property type="component" value="Unassembled WGS sequence"/>
</dbReference>
<evidence type="ECO:0000256" key="3">
    <source>
        <dbReference type="ARBA" id="ARBA00022448"/>
    </source>
</evidence>
<keyword evidence="10" id="KW-1185">Reference proteome</keyword>
<evidence type="ECO:0000256" key="8">
    <source>
        <dbReference type="RuleBase" id="RU363041"/>
    </source>
</evidence>
<keyword evidence="5 8" id="KW-0812">Transmembrane</keyword>
<evidence type="ECO:0000313" key="10">
    <source>
        <dbReference type="Proteomes" id="UP000028073"/>
    </source>
</evidence>
<protein>
    <recommendedName>
        <fullName evidence="8">Probable membrane transporter protein</fullName>
    </recommendedName>
</protein>
<sequence length="240" mass="25329">MDLSLYQLIIAMLVVFVGALIQGMIGFGMAVVAAPVLYIIAPSLVPGTLICMAMFLAMLTVRKYRGSIKLAEMKYAVAGRVPGSLLGAYLLAVASREHMSMFMGGAVLLAVFASLFSVKIQATKSSLFIAGVVSGITGTTSSIGGPPVALVMQNESGDRIRASMSIYFVFSSIISLSFLFAGGMVGWQDFKYALVLVPPVLLGSKMASRVSHRIDQRIIRHALLVLCSIAGVSAIASGVR</sequence>
<feature type="transmembrane region" description="Helical" evidence="8">
    <location>
        <begin position="36"/>
        <end position="61"/>
    </location>
</feature>
<comment type="caution">
    <text evidence="9">The sequence shown here is derived from an EMBL/GenBank/DDBJ whole genome shotgun (WGS) entry which is preliminary data.</text>
</comment>
<dbReference type="PANTHER" id="PTHR30269:SF37">
    <property type="entry name" value="MEMBRANE TRANSPORTER PROTEIN"/>
    <property type="match status" value="1"/>
</dbReference>
<name>A0A081NJG3_9GAMM</name>
<organism evidence="9 10">
    <name type="scientific">Endozoicomonas numazuensis</name>
    <dbReference type="NCBI Taxonomy" id="1137799"/>
    <lineage>
        <taxon>Bacteria</taxon>
        <taxon>Pseudomonadati</taxon>
        <taxon>Pseudomonadota</taxon>
        <taxon>Gammaproteobacteria</taxon>
        <taxon>Oceanospirillales</taxon>
        <taxon>Endozoicomonadaceae</taxon>
        <taxon>Endozoicomonas</taxon>
    </lineage>
</organism>
<reference evidence="9 10" key="1">
    <citation type="submission" date="2014-06" db="EMBL/GenBank/DDBJ databases">
        <title>Whole Genome Sequences of Three Symbiotic Endozoicomonas Bacteria.</title>
        <authorList>
            <person name="Neave M.J."/>
            <person name="Apprill A."/>
            <person name="Voolstra C.R."/>
        </authorList>
    </citation>
    <scope>NUCLEOTIDE SEQUENCE [LARGE SCALE GENOMIC DNA]</scope>
    <source>
        <strain evidence="9 10">DSM 25634</strain>
    </source>
</reference>
<dbReference type="InterPro" id="IPR002781">
    <property type="entry name" value="TM_pro_TauE-like"/>
</dbReference>
<keyword evidence="4 8" id="KW-1003">Cell membrane</keyword>
<proteinExistence type="inferred from homology"/>
<gene>
    <name evidence="9" type="ORF">GZ78_00105</name>
</gene>
<dbReference type="EMBL" id="JOKH01000001">
    <property type="protein sequence ID" value="KEQ18586.1"/>
    <property type="molecule type" value="Genomic_DNA"/>
</dbReference>
<evidence type="ECO:0000256" key="6">
    <source>
        <dbReference type="ARBA" id="ARBA00022989"/>
    </source>
</evidence>
<feature type="transmembrane region" description="Helical" evidence="8">
    <location>
        <begin position="219"/>
        <end position="239"/>
    </location>
</feature>
<dbReference type="GO" id="GO:0005886">
    <property type="term" value="C:plasma membrane"/>
    <property type="evidence" value="ECO:0007669"/>
    <property type="project" value="UniProtKB-SubCell"/>
</dbReference>
<keyword evidence="6 8" id="KW-1133">Transmembrane helix</keyword>
<feature type="transmembrane region" description="Helical" evidence="8">
    <location>
        <begin position="166"/>
        <end position="184"/>
    </location>
</feature>
<comment type="similarity">
    <text evidence="2 8">Belongs to the 4-toluene sulfonate uptake permease (TSUP) (TC 2.A.102) family.</text>
</comment>
<dbReference type="InterPro" id="IPR052017">
    <property type="entry name" value="TSUP"/>
</dbReference>
<evidence type="ECO:0000256" key="4">
    <source>
        <dbReference type="ARBA" id="ARBA00022475"/>
    </source>
</evidence>
<dbReference type="PANTHER" id="PTHR30269">
    <property type="entry name" value="TRANSMEMBRANE PROTEIN YFCA"/>
    <property type="match status" value="1"/>
</dbReference>
<evidence type="ECO:0000256" key="5">
    <source>
        <dbReference type="ARBA" id="ARBA00022692"/>
    </source>
</evidence>
<feature type="transmembrane region" description="Helical" evidence="8">
    <location>
        <begin position="73"/>
        <end position="92"/>
    </location>
</feature>
<accession>A0A081NJG3</accession>
<evidence type="ECO:0000256" key="1">
    <source>
        <dbReference type="ARBA" id="ARBA00004651"/>
    </source>
</evidence>
<dbReference type="STRING" id="1137799.GZ78_00105"/>
<evidence type="ECO:0000256" key="2">
    <source>
        <dbReference type="ARBA" id="ARBA00009142"/>
    </source>
</evidence>
<feature type="transmembrane region" description="Helical" evidence="8">
    <location>
        <begin position="98"/>
        <end position="118"/>
    </location>
</feature>
<evidence type="ECO:0000256" key="7">
    <source>
        <dbReference type="ARBA" id="ARBA00023136"/>
    </source>
</evidence>
<comment type="subcellular location">
    <subcellularLocation>
        <location evidence="1 8">Cell membrane</location>
        <topology evidence="1 8">Multi-pass membrane protein</topology>
    </subcellularLocation>
</comment>
<keyword evidence="7 8" id="KW-0472">Membrane</keyword>
<keyword evidence="3" id="KW-0813">Transport</keyword>
<dbReference type="eggNOG" id="COG0730">
    <property type="taxonomic scope" value="Bacteria"/>
</dbReference>
<feature type="transmembrane region" description="Helical" evidence="8">
    <location>
        <begin position="7"/>
        <end position="30"/>
    </location>
</feature>
<dbReference type="AlphaFoldDB" id="A0A081NJG3"/>
<evidence type="ECO:0000313" key="9">
    <source>
        <dbReference type="EMBL" id="KEQ18586.1"/>
    </source>
</evidence>